<dbReference type="InterPro" id="IPR036986">
    <property type="entry name" value="S4_RNA-bd_sf"/>
</dbReference>
<reference evidence="1 2" key="1">
    <citation type="journal article" date="2016" name="Microb. Cell Fact.">
        <title>Dissection of exopolysaccharide biosynthesis in Kozakia baliensis.</title>
        <authorList>
            <person name="Brandt J.U."/>
            <person name="Jakob F."/>
            <person name="Behr J."/>
            <person name="Geissler A.J."/>
            <person name="Vogel R.F."/>
        </authorList>
    </citation>
    <scope>NUCLEOTIDE SEQUENCE [LARGE SCALE GENOMIC DNA]</scope>
    <source>
        <strain evidence="1 2">DSM 14400</strain>
    </source>
</reference>
<dbReference type="InterPro" id="IPR002942">
    <property type="entry name" value="S4_RNA-bd"/>
</dbReference>
<dbReference type="KEGG" id="kba:A0U89_03875"/>
<evidence type="ECO:0000313" key="2">
    <source>
        <dbReference type="Proteomes" id="UP000179145"/>
    </source>
</evidence>
<dbReference type="STRING" id="153496.A0U89_03875"/>
<protein>
    <submittedName>
        <fullName evidence="1">Heat-shock protein</fullName>
    </submittedName>
</protein>
<dbReference type="SUPFAM" id="SSF55174">
    <property type="entry name" value="Alpha-L RNA-binding motif"/>
    <property type="match status" value="1"/>
</dbReference>
<dbReference type="eggNOG" id="COG1188">
    <property type="taxonomic scope" value="Bacteria"/>
</dbReference>
<dbReference type="Proteomes" id="UP000179145">
    <property type="component" value="Chromosome"/>
</dbReference>
<evidence type="ECO:0000313" key="1">
    <source>
        <dbReference type="EMBL" id="AOX16403.1"/>
    </source>
</evidence>
<proteinExistence type="predicted"/>
<name>A0A1D8URY8_9PROT</name>
<dbReference type="AlphaFoldDB" id="A0A1D8URY8"/>
<dbReference type="PROSITE" id="PS50889">
    <property type="entry name" value="S4"/>
    <property type="match status" value="1"/>
</dbReference>
<gene>
    <name evidence="1" type="ORF">A0U89_03875</name>
</gene>
<dbReference type="SMART" id="SM00363">
    <property type="entry name" value="S4"/>
    <property type="match status" value="1"/>
</dbReference>
<dbReference type="CDD" id="cd00165">
    <property type="entry name" value="S4"/>
    <property type="match status" value="1"/>
</dbReference>
<dbReference type="GO" id="GO:0003723">
    <property type="term" value="F:RNA binding"/>
    <property type="evidence" value="ECO:0007669"/>
    <property type="project" value="InterPro"/>
</dbReference>
<organism evidence="1 2">
    <name type="scientific">Kozakia baliensis</name>
    <dbReference type="NCBI Taxonomy" id="153496"/>
    <lineage>
        <taxon>Bacteria</taxon>
        <taxon>Pseudomonadati</taxon>
        <taxon>Pseudomonadota</taxon>
        <taxon>Alphaproteobacteria</taxon>
        <taxon>Acetobacterales</taxon>
        <taxon>Acetobacteraceae</taxon>
        <taxon>Kozakia</taxon>
    </lineage>
</organism>
<keyword evidence="2" id="KW-1185">Reference proteome</keyword>
<accession>A0A1D8URY8</accession>
<dbReference type="EMBL" id="CP014674">
    <property type="protein sequence ID" value="AOX16403.1"/>
    <property type="molecule type" value="Genomic_DNA"/>
</dbReference>
<dbReference type="Pfam" id="PF01479">
    <property type="entry name" value="S4"/>
    <property type="match status" value="1"/>
</dbReference>
<sequence length="89" mass="10407">MTPYQRLDLWLWYTRVARQRRDCVTLIERGKIRINRQPTSKPHAKVHVGDVLTLPGNAAPNVRVWRVLDLGERRGSAQEAARLYEEIDE</sequence>
<dbReference type="RefSeq" id="WP_070402167.1">
    <property type="nucleotide sequence ID" value="NZ_BJVW01000002.1"/>
</dbReference>
<dbReference type="Gene3D" id="3.10.290.10">
    <property type="entry name" value="RNA-binding S4 domain"/>
    <property type="match status" value="1"/>
</dbReference>